<dbReference type="Proteomes" id="UP000075320">
    <property type="component" value="Unassembled WGS sequence"/>
</dbReference>
<dbReference type="RefSeq" id="WP_061835844.1">
    <property type="nucleotide sequence ID" value="NZ_LUKE01000003.1"/>
</dbReference>
<accession>A0A150WK77</accession>
<comment type="caution">
    <text evidence="1">The sequence shown here is derived from an EMBL/GenBank/DDBJ whole genome shotgun (WGS) entry which is preliminary data.</text>
</comment>
<reference evidence="1 2" key="1">
    <citation type="submission" date="2016-03" db="EMBL/GenBank/DDBJ databases">
        <authorList>
            <person name="Ploux O."/>
        </authorList>
    </citation>
    <scope>NUCLEOTIDE SEQUENCE [LARGE SCALE GENOMIC DNA]</scope>
    <source>
        <strain evidence="1 2">R0</strain>
    </source>
</reference>
<name>A0A150WK77_BDEBC</name>
<gene>
    <name evidence="1" type="ORF">AZI86_14105</name>
</gene>
<evidence type="ECO:0000313" key="2">
    <source>
        <dbReference type="Proteomes" id="UP000075320"/>
    </source>
</evidence>
<dbReference type="OrthoDB" id="9801336at2"/>
<dbReference type="InterPro" id="IPR038636">
    <property type="entry name" value="Wzi_sf"/>
</dbReference>
<proteinExistence type="predicted"/>
<keyword evidence="2" id="KW-1185">Reference proteome</keyword>
<dbReference type="EMBL" id="LUKE01000003">
    <property type="protein sequence ID" value="KYG63941.1"/>
    <property type="molecule type" value="Genomic_DNA"/>
</dbReference>
<protein>
    <submittedName>
        <fullName evidence="1">Uncharacterized protein</fullName>
    </submittedName>
</protein>
<organism evidence="1 2">
    <name type="scientific">Bdellovibrio bacteriovorus</name>
    <dbReference type="NCBI Taxonomy" id="959"/>
    <lineage>
        <taxon>Bacteria</taxon>
        <taxon>Pseudomonadati</taxon>
        <taxon>Bdellovibrionota</taxon>
        <taxon>Bdellovibrionia</taxon>
        <taxon>Bdellovibrionales</taxon>
        <taxon>Pseudobdellovibrionaceae</taxon>
        <taxon>Bdellovibrio</taxon>
    </lineage>
</organism>
<dbReference type="Gene3D" id="2.40.160.130">
    <property type="entry name" value="Capsule assembly protein Wzi"/>
    <property type="match status" value="1"/>
</dbReference>
<evidence type="ECO:0000313" key="1">
    <source>
        <dbReference type="EMBL" id="KYG63941.1"/>
    </source>
</evidence>
<sequence length="434" mass="50010">MRYGFYLLLFLFSFQAEAKRSTEWALHIDTKLEARYFPQDYGEDTNNENFRLELQPNYKWTYLDSIRFYLKPDYVTDPGNKSESERNYFDFTEAYLRYKGDTISLQAGYALYSWGVTDGYNPIDIVNSKQYFDPLQSRKMGALSLSYSQSFETWDYDLIYIPQNKGAILPGENSRWLPREIFIPETPDNDIVLLLPETLRYRFGARENLNDALDNNIAARIQWRGFVDLGLYYYDGVASFPLVKPQVTGSVVQVSPKTVVSVDPDVFLKTQNYRLRQGAISMVRNQWDLLFKLAATYQQSIGDDSYLPGWMQETVLAMEKNFQFGSDGMLIAVLQKSFISSEKSNDSNLSTTEIFRDSWMLGGRLSWSEVWSASLLGLLETRHNSNYSEFGIGRRLGDAWNLNISARLISGDAQNPLGVYEKNDSYSLSLSRSF</sequence>
<dbReference type="AlphaFoldDB" id="A0A150WK77"/>